<accession>A0ABR7HGS4</accession>
<comment type="caution">
    <text evidence="1">The sequence shown here is derived from an EMBL/GenBank/DDBJ whole genome shotgun (WGS) entry which is preliminary data.</text>
</comment>
<proteinExistence type="predicted"/>
<gene>
    <name evidence="1" type="ORF">H8S75_31310</name>
</gene>
<name>A0ABR7HGS4_9FIRM</name>
<evidence type="ECO:0000313" key="2">
    <source>
        <dbReference type="Proteomes" id="UP000634672"/>
    </source>
</evidence>
<protein>
    <recommendedName>
        <fullName evidence="3">DUF5067 domain-containing protein</fullName>
    </recommendedName>
</protein>
<sequence length="186" mass="21161">MKKRLFLLVIFVIFILNACSGTKKKAVAPNDIPDDLVAVLPSGDELYIYMMRDSAEKLIYGQGTQDILGLVNYEDINLRVGYIDDKLVYMDWGNNSEIYLKSGISSDTKFNELDSNFETSSGEKVQHAIRRFKYEAGKKIIETKVNEGSGILPFEYINVVVDFYNNEFSKTSVFDVYAGRTVKFDK</sequence>
<dbReference type="RefSeq" id="WP_187024811.1">
    <property type="nucleotide sequence ID" value="NZ_JACOPB010000034.1"/>
</dbReference>
<keyword evidence="2" id="KW-1185">Reference proteome</keyword>
<dbReference type="Proteomes" id="UP000634672">
    <property type="component" value="Unassembled WGS sequence"/>
</dbReference>
<evidence type="ECO:0000313" key="1">
    <source>
        <dbReference type="EMBL" id="MBC5712391.1"/>
    </source>
</evidence>
<reference evidence="1 2" key="1">
    <citation type="submission" date="2020-08" db="EMBL/GenBank/DDBJ databases">
        <title>Genome public.</title>
        <authorList>
            <person name="Liu C."/>
            <person name="Sun Q."/>
        </authorList>
    </citation>
    <scope>NUCLEOTIDE SEQUENCE [LARGE SCALE GENOMIC DNA]</scope>
    <source>
        <strain evidence="1 2">NSJ-66</strain>
    </source>
</reference>
<dbReference type="EMBL" id="JACOPB010000034">
    <property type="protein sequence ID" value="MBC5712391.1"/>
    <property type="molecule type" value="Genomic_DNA"/>
</dbReference>
<organism evidence="1 2">
    <name type="scientific">Hungatella hominis</name>
    <dbReference type="NCBI Taxonomy" id="2763050"/>
    <lineage>
        <taxon>Bacteria</taxon>
        <taxon>Bacillati</taxon>
        <taxon>Bacillota</taxon>
        <taxon>Clostridia</taxon>
        <taxon>Lachnospirales</taxon>
        <taxon>Lachnospiraceae</taxon>
        <taxon>Hungatella</taxon>
    </lineage>
</organism>
<evidence type="ECO:0008006" key="3">
    <source>
        <dbReference type="Google" id="ProtNLM"/>
    </source>
</evidence>